<dbReference type="AlphaFoldDB" id="A0A151IRS8"/>
<reference evidence="1 2" key="1">
    <citation type="submission" date="2015-09" db="EMBL/GenBank/DDBJ databases">
        <title>Trachymyrmex cornetzi WGS genome.</title>
        <authorList>
            <person name="Nygaard S."/>
            <person name="Hu H."/>
            <person name="Boomsma J."/>
            <person name="Zhang G."/>
        </authorList>
    </citation>
    <scope>NUCLEOTIDE SEQUENCE [LARGE SCALE GENOMIC DNA]</scope>
    <source>
        <strain evidence="1">Tcor2-1</strain>
        <tissue evidence="1">Whole body</tissue>
    </source>
</reference>
<feature type="non-terminal residue" evidence="1">
    <location>
        <position position="1"/>
    </location>
</feature>
<name>A0A151IRS8_9HYME</name>
<protein>
    <recommendedName>
        <fullName evidence="3">Endonuclease/exonuclease/phosphatase domain-containing protein</fullName>
    </recommendedName>
</protein>
<keyword evidence="2" id="KW-1185">Reference proteome</keyword>
<sequence>IRLLQWNCLGMRQNFLSILPTIVEFNILCIQETLLKEKSNFRVKGFNIIRKDITEPGERGVCTLIRNNVTYEIVDCADIRHPSVEFLIIKILCKDSDPIIVANIYRHTGQNTPNTFF</sequence>
<proteinExistence type="predicted"/>
<evidence type="ECO:0000313" key="1">
    <source>
        <dbReference type="EMBL" id="KYN09371.1"/>
    </source>
</evidence>
<accession>A0A151IRS8</accession>
<gene>
    <name evidence="1" type="ORF">ALC57_18518</name>
</gene>
<evidence type="ECO:0000313" key="2">
    <source>
        <dbReference type="Proteomes" id="UP000078492"/>
    </source>
</evidence>
<dbReference type="Proteomes" id="UP000078492">
    <property type="component" value="Unassembled WGS sequence"/>
</dbReference>
<organism evidence="1 2">
    <name type="scientific">Trachymyrmex cornetzi</name>
    <dbReference type="NCBI Taxonomy" id="471704"/>
    <lineage>
        <taxon>Eukaryota</taxon>
        <taxon>Metazoa</taxon>
        <taxon>Ecdysozoa</taxon>
        <taxon>Arthropoda</taxon>
        <taxon>Hexapoda</taxon>
        <taxon>Insecta</taxon>
        <taxon>Pterygota</taxon>
        <taxon>Neoptera</taxon>
        <taxon>Endopterygota</taxon>
        <taxon>Hymenoptera</taxon>
        <taxon>Apocrita</taxon>
        <taxon>Aculeata</taxon>
        <taxon>Formicoidea</taxon>
        <taxon>Formicidae</taxon>
        <taxon>Myrmicinae</taxon>
        <taxon>Trachymyrmex</taxon>
    </lineage>
</organism>
<dbReference type="SUPFAM" id="SSF56219">
    <property type="entry name" value="DNase I-like"/>
    <property type="match status" value="1"/>
</dbReference>
<dbReference type="InterPro" id="IPR036691">
    <property type="entry name" value="Endo/exonu/phosph_ase_sf"/>
</dbReference>
<dbReference type="EMBL" id="KQ981118">
    <property type="protein sequence ID" value="KYN09371.1"/>
    <property type="molecule type" value="Genomic_DNA"/>
</dbReference>
<evidence type="ECO:0008006" key="3">
    <source>
        <dbReference type="Google" id="ProtNLM"/>
    </source>
</evidence>
<dbReference type="Gene3D" id="3.60.10.10">
    <property type="entry name" value="Endonuclease/exonuclease/phosphatase"/>
    <property type="match status" value="1"/>
</dbReference>